<reference evidence="4" key="1">
    <citation type="submission" date="2005-10" db="EMBL/GenBank/DDBJ databases">
        <authorList>
            <person name="Loftus B.J."/>
            <person name="Nene V.M."/>
            <person name="Hannick L.I."/>
            <person name="Bidwell S."/>
            <person name="Haas B."/>
            <person name="Amedeo P."/>
            <person name="Orvis J."/>
            <person name="Wortman J.R."/>
            <person name="White O.R."/>
            <person name="Salzberg S."/>
            <person name="Shumway M."/>
            <person name="Koo H."/>
            <person name="Zhao Y."/>
            <person name="Holmes M."/>
            <person name="Miller J."/>
            <person name="Schatz M."/>
            <person name="Pop M."/>
            <person name="Pai G."/>
            <person name="Utterback T."/>
            <person name="Rogers Y.-H."/>
            <person name="Kravitz S."/>
            <person name="Fraser C.M."/>
        </authorList>
    </citation>
    <scope>NUCLEOTIDE SEQUENCE</scope>
    <source>
        <strain evidence="4">Liverpool</strain>
    </source>
</reference>
<evidence type="ECO:0000256" key="2">
    <source>
        <dbReference type="SAM" id="MobiDB-lite"/>
    </source>
</evidence>
<reference evidence="4" key="3">
    <citation type="submission" date="2012-09" db="EMBL/GenBank/DDBJ databases">
        <authorList>
            <consortium name="VectorBase"/>
        </authorList>
    </citation>
    <scope>NUCLEOTIDE SEQUENCE</scope>
    <source>
        <strain evidence="4">Liverpool</strain>
    </source>
</reference>
<name>Q179G6_AEDAE</name>
<dbReference type="AlphaFoldDB" id="Q179G6"/>
<keyword evidence="1" id="KW-0862">Zinc</keyword>
<feature type="region of interest" description="Disordered" evidence="2">
    <location>
        <begin position="290"/>
        <end position="324"/>
    </location>
</feature>
<dbReference type="eggNOG" id="ENOG502S89W">
    <property type="taxonomic scope" value="Eukaryota"/>
</dbReference>
<feature type="domain" description="CCHC-type" evidence="3">
    <location>
        <begin position="193"/>
        <end position="206"/>
    </location>
</feature>
<evidence type="ECO:0000256" key="1">
    <source>
        <dbReference type="PROSITE-ProRule" id="PRU00047"/>
    </source>
</evidence>
<keyword evidence="1" id="KW-0479">Metal-binding</keyword>
<sequence length="324" mass="36217">MEGSGDPPDPPDETVGGKMDLTLSENASHGKCNSNGPLEASRTSQSFADLCRIEPKVQNGQRKQVELRKIRVTMSDRNEANEVVVLPRFKGLYRVYIPSAEVEIDGVVYDEVISPEEVVKIGQGKFTNPQLPMISVLECERLAMREEIASNEMSFKPSNAMRVTFAGTALPDYLCINGALLKVRLYSPKIMLCRKCGRLGHTSKYCTLKPRCGQCGGNHDVAACEEASTSIQKCLLCMEPHGSMKNCRNYQAKKKENKQLLLNRSRLSYEMLVKQVDPTFVSENTYQALNHHEDEDNDGTNSSNSGFKPPRRKRKRDVNGSHDK</sequence>
<dbReference type="InterPro" id="IPR001878">
    <property type="entry name" value="Znf_CCHC"/>
</dbReference>
<feature type="compositionally biased region" description="Polar residues" evidence="2">
    <location>
        <begin position="23"/>
        <end position="40"/>
    </location>
</feature>
<dbReference type="HOGENOM" id="CLU_858469_0_0_1"/>
<dbReference type="Proteomes" id="UP000682892">
    <property type="component" value="Unassembled WGS sequence"/>
</dbReference>
<dbReference type="PhylomeDB" id="Q179G6"/>
<feature type="region of interest" description="Disordered" evidence="2">
    <location>
        <begin position="1"/>
        <end position="40"/>
    </location>
</feature>
<evidence type="ECO:0000259" key="3">
    <source>
        <dbReference type="PROSITE" id="PS50158"/>
    </source>
</evidence>
<dbReference type="PaxDb" id="7159-AAEL005642-PA"/>
<keyword evidence="1" id="KW-0863">Zinc-finger</keyword>
<evidence type="ECO:0000313" key="4">
    <source>
        <dbReference type="EMBL" id="EAT42865.1"/>
    </source>
</evidence>
<organism evidence="4 5">
    <name type="scientific">Aedes aegypti</name>
    <name type="common">Yellowfever mosquito</name>
    <name type="synonym">Culex aegypti</name>
    <dbReference type="NCBI Taxonomy" id="7159"/>
    <lineage>
        <taxon>Eukaryota</taxon>
        <taxon>Metazoa</taxon>
        <taxon>Ecdysozoa</taxon>
        <taxon>Arthropoda</taxon>
        <taxon>Hexapoda</taxon>
        <taxon>Insecta</taxon>
        <taxon>Pterygota</taxon>
        <taxon>Neoptera</taxon>
        <taxon>Endopterygota</taxon>
        <taxon>Diptera</taxon>
        <taxon>Nematocera</taxon>
        <taxon>Culicoidea</taxon>
        <taxon>Culicidae</taxon>
        <taxon>Culicinae</taxon>
        <taxon>Aedini</taxon>
        <taxon>Aedes</taxon>
        <taxon>Stegomyia</taxon>
    </lineage>
</organism>
<dbReference type="GO" id="GO:0003676">
    <property type="term" value="F:nucleic acid binding"/>
    <property type="evidence" value="ECO:0007669"/>
    <property type="project" value="InterPro"/>
</dbReference>
<evidence type="ECO:0000313" key="5">
    <source>
        <dbReference type="Proteomes" id="UP000682892"/>
    </source>
</evidence>
<dbReference type="STRING" id="7159.Q179G6"/>
<dbReference type="PROSITE" id="PS50158">
    <property type="entry name" value="ZF_CCHC"/>
    <property type="match status" value="1"/>
</dbReference>
<accession>Q179G6</accession>
<dbReference type="GO" id="GO:0008270">
    <property type="term" value="F:zinc ion binding"/>
    <property type="evidence" value="ECO:0007669"/>
    <property type="project" value="UniProtKB-KW"/>
</dbReference>
<dbReference type="OMA" id="RTAKCAN"/>
<proteinExistence type="predicted"/>
<dbReference type="EMBL" id="CH477352">
    <property type="protein sequence ID" value="EAT42865.1"/>
    <property type="molecule type" value="Genomic_DNA"/>
</dbReference>
<reference evidence="4" key="2">
    <citation type="journal article" date="2007" name="Science">
        <title>Genome sequence of Aedes aegypti, a major arbovirus vector.</title>
        <authorList>
            <person name="Nene V."/>
            <person name="Wortman J.R."/>
            <person name="Lawson D."/>
            <person name="Haas B."/>
            <person name="Kodira C."/>
            <person name="Tu Z.J."/>
            <person name="Loftus B."/>
            <person name="Xi Z."/>
            <person name="Megy K."/>
            <person name="Grabherr M."/>
            <person name="Ren Q."/>
            <person name="Zdobnov E.M."/>
            <person name="Lobo N.F."/>
            <person name="Campbell K.S."/>
            <person name="Brown S.E."/>
            <person name="Bonaldo M.F."/>
            <person name="Zhu J."/>
            <person name="Sinkins S.P."/>
            <person name="Hogenkamp D.G."/>
            <person name="Amedeo P."/>
            <person name="Arensburger P."/>
            <person name="Atkinson P.W."/>
            <person name="Bidwell S."/>
            <person name="Biedler J."/>
            <person name="Birney E."/>
            <person name="Bruggner R.V."/>
            <person name="Costas J."/>
            <person name="Coy M.R."/>
            <person name="Crabtree J."/>
            <person name="Crawford M."/>
            <person name="Debruyn B."/>
            <person name="Decaprio D."/>
            <person name="Eiglmeier K."/>
            <person name="Eisenstadt E."/>
            <person name="El-Dorry H."/>
            <person name="Gelbart W.M."/>
            <person name="Gomes S.L."/>
            <person name="Hammond M."/>
            <person name="Hannick L.I."/>
            <person name="Hogan J.R."/>
            <person name="Holmes M.H."/>
            <person name="Jaffe D."/>
            <person name="Johnston J.S."/>
            <person name="Kennedy R.C."/>
            <person name="Koo H."/>
            <person name="Kravitz S."/>
            <person name="Kriventseva E.V."/>
            <person name="Kulp D."/>
            <person name="Labutti K."/>
            <person name="Lee E."/>
            <person name="Li S."/>
            <person name="Lovin D.D."/>
            <person name="Mao C."/>
            <person name="Mauceli E."/>
            <person name="Menck C.F."/>
            <person name="Miller J.R."/>
            <person name="Montgomery P."/>
            <person name="Mori A."/>
            <person name="Nascimento A.L."/>
            <person name="Naveira H.F."/>
            <person name="Nusbaum C."/>
            <person name="O'leary S."/>
            <person name="Orvis J."/>
            <person name="Pertea M."/>
            <person name="Quesneville H."/>
            <person name="Reidenbach K.R."/>
            <person name="Rogers Y.H."/>
            <person name="Roth C.W."/>
            <person name="Schneider J.R."/>
            <person name="Schatz M."/>
            <person name="Shumway M."/>
            <person name="Stanke M."/>
            <person name="Stinson E.O."/>
            <person name="Tubio J.M."/>
            <person name="Vanzee J.P."/>
            <person name="Verjovski-Almeida S."/>
            <person name="Werner D."/>
            <person name="White O."/>
            <person name="Wyder S."/>
            <person name="Zeng Q."/>
            <person name="Zhao Q."/>
            <person name="Zhao Y."/>
            <person name="Hill C.A."/>
            <person name="Raikhel A.S."/>
            <person name="Soares M.B."/>
            <person name="Knudson D.L."/>
            <person name="Lee N.H."/>
            <person name="Galagan J."/>
            <person name="Salzberg S.L."/>
            <person name="Paulsen I.T."/>
            <person name="Dimopoulos G."/>
            <person name="Collins F.H."/>
            <person name="Birren B."/>
            <person name="Fraser-Liggett C.M."/>
            <person name="Severson D.W."/>
        </authorList>
    </citation>
    <scope>NUCLEOTIDE SEQUENCE [LARGE SCALE GENOMIC DNA]</scope>
    <source>
        <strain evidence="4">Liverpool</strain>
    </source>
</reference>
<protein>
    <submittedName>
        <fullName evidence="4">AAEL005642-PA</fullName>
    </submittedName>
</protein>
<gene>
    <name evidence="4" type="ORF">AaeL_AAEL005642</name>
</gene>